<dbReference type="Pfam" id="PF00293">
    <property type="entry name" value="NUDIX"/>
    <property type="match status" value="1"/>
</dbReference>
<organism evidence="8 9">
    <name type="scientific">Rhodonellum ikkaensis</name>
    <dbReference type="NCBI Taxonomy" id="336829"/>
    <lineage>
        <taxon>Bacteria</taxon>
        <taxon>Pseudomonadati</taxon>
        <taxon>Bacteroidota</taxon>
        <taxon>Cytophagia</taxon>
        <taxon>Cytophagales</taxon>
        <taxon>Cytophagaceae</taxon>
        <taxon>Rhodonellum</taxon>
    </lineage>
</organism>
<dbReference type="InterPro" id="IPR000086">
    <property type="entry name" value="NUDIX_hydrolase_dom"/>
</dbReference>
<comment type="cofactor">
    <cofactor evidence="2">
        <name>Mg(2+)</name>
        <dbReference type="ChEBI" id="CHEBI:18420"/>
    </cofactor>
</comment>
<evidence type="ECO:0000313" key="8">
    <source>
        <dbReference type="EMBL" id="SDZ17156.1"/>
    </source>
</evidence>
<sequence length="212" mass="24199">MKLDKVIRKLEEALKKPLPGKMGQGTMAPKPIDARRFSLNIPENHRKGAVLMLFYQDEEGCLVPFIKRPTYEGVHSGQIAFPGGKWELTDLNLGETALREAEEEIGVDRNKVELIGRLTDLYIPASNFMVSPFIGFTHEKPEFRPDPFEVERIITFPLSDLLDQKIRKMGSVNIDSGLKLETPYFDIDQEMVWGATAMILGEFMQLWENSRE</sequence>
<evidence type="ECO:0000256" key="2">
    <source>
        <dbReference type="ARBA" id="ARBA00001946"/>
    </source>
</evidence>
<dbReference type="Gene3D" id="3.90.79.10">
    <property type="entry name" value="Nucleoside Triphosphate Pyrophosphohydrolase"/>
    <property type="match status" value="1"/>
</dbReference>
<dbReference type="PROSITE" id="PS51462">
    <property type="entry name" value="NUDIX"/>
    <property type="match status" value="1"/>
</dbReference>
<keyword evidence="6" id="KW-0464">Manganese</keyword>
<keyword evidence="9" id="KW-1185">Reference proteome</keyword>
<comment type="caution">
    <text evidence="8">The sequence shown here is derived from an EMBL/GenBank/DDBJ whole genome shotgun (WGS) entry which is preliminary data.</text>
</comment>
<evidence type="ECO:0000256" key="6">
    <source>
        <dbReference type="ARBA" id="ARBA00023211"/>
    </source>
</evidence>
<protein>
    <submittedName>
        <fullName evidence="8">8-oxo-dGTP pyrophosphatase MutT, NUDIX family</fullName>
    </submittedName>
</protein>
<dbReference type="PANTHER" id="PTHR12992">
    <property type="entry name" value="NUDIX HYDROLASE"/>
    <property type="match status" value="1"/>
</dbReference>
<evidence type="ECO:0000256" key="1">
    <source>
        <dbReference type="ARBA" id="ARBA00001936"/>
    </source>
</evidence>
<dbReference type="CDD" id="cd03426">
    <property type="entry name" value="NUDIX_CoAse_Nudt7"/>
    <property type="match status" value="1"/>
</dbReference>
<dbReference type="Proteomes" id="UP000199663">
    <property type="component" value="Unassembled WGS sequence"/>
</dbReference>
<name>A0A1H3QUV7_9BACT</name>
<reference evidence="8 9" key="1">
    <citation type="submission" date="2016-10" db="EMBL/GenBank/DDBJ databases">
        <authorList>
            <person name="Varghese N."/>
            <person name="Submissions S."/>
        </authorList>
    </citation>
    <scope>NUCLEOTIDE SEQUENCE [LARGE SCALE GENOMIC DNA]</scope>
    <source>
        <strain evidence="8 9">DSM 17997</strain>
    </source>
</reference>
<evidence type="ECO:0000256" key="5">
    <source>
        <dbReference type="ARBA" id="ARBA00022842"/>
    </source>
</evidence>
<dbReference type="PANTHER" id="PTHR12992:SF11">
    <property type="entry name" value="MITOCHONDRIAL COENZYME A DIPHOSPHATASE NUDT8"/>
    <property type="match status" value="1"/>
</dbReference>
<evidence type="ECO:0000259" key="7">
    <source>
        <dbReference type="PROSITE" id="PS51462"/>
    </source>
</evidence>
<keyword evidence="3" id="KW-0479">Metal-binding</keyword>
<dbReference type="SUPFAM" id="SSF55811">
    <property type="entry name" value="Nudix"/>
    <property type="match status" value="1"/>
</dbReference>
<evidence type="ECO:0000256" key="4">
    <source>
        <dbReference type="ARBA" id="ARBA00022801"/>
    </source>
</evidence>
<dbReference type="InterPro" id="IPR015797">
    <property type="entry name" value="NUDIX_hydrolase-like_dom_sf"/>
</dbReference>
<feature type="domain" description="Nudix hydrolase" evidence="7">
    <location>
        <begin position="44"/>
        <end position="180"/>
    </location>
</feature>
<evidence type="ECO:0000313" key="9">
    <source>
        <dbReference type="Proteomes" id="UP000199663"/>
    </source>
</evidence>
<proteinExistence type="predicted"/>
<keyword evidence="4" id="KW-0378">Hydrolase</keyword>
<dbReference type="RefSeq" id="WP_019597616.1">
    <property type="nucleotide sequence ID" value="NZ_FNQC01000007.1"/>
</dbReference>
<keyword evidence="5" id="KW-0460">Magnesium</keyword>
<gene>
    <name evidence="8" type="ORF">SAMN05444412_10716</name>
</gene>
<evidence type="ECO:0000256" key="3">
    <source>
        <dbReference type="ARBA" id="ARBA00022723"/>
    </source>
</evidence>
<accession>A0A1H3QUV7</accession>
<dbReference type="InterPro" id="IPR045121">
    <property type="entry name" value="CoAse"/>
</dbReference>
<comment type="cofactor">
    <cofactor evidence="1">
        <name>Mn(2+)</name>
        <dbReference type="ChEBI" id="CHEBI:29035"/>
    </cofactor>
</comment>
<dbReference type="EMBL" id="FNQC01000007">
    <property type="protein sequence ID" value="SDZ17156.1"/>
    <property type="molecule type" value="Genomic_DNA"/>
</dbReference>